<evidence type="ECO:0000256" key="7">
    <source>
        <dbReference type="SAM" id="Phobius"/>
    </source>
</evidence>
<accession>A0AA42FRR5</accession>
<evidence type="ECO:0000256" key="3">
    <source>
        <dbReference type="ARBA" id="ARBA00022475"/>
    </source>
</evidence>
<feature type="transmembrane region" description="Helical" evidence="7">
    <location>
        <begin position="89"/>
        <end position="115"/>
    </location>
</feature>
<name>A0AA42FRR5_9GAMM</name>
<dbReference type="Proteomes" id="UP001156701">
    <property type="component" value="Unassembled WGS sequence"/>
</dbReference>
<keyword evidence="3" id="KW-1003">Cell membrane</keyword>
<dbReference type="GO" id="GO:0005886">
    <property type="term" value="C:plasma membrane"/>
    <property type="evidence" value="ECO:0007669"/>
    <property type="project" value="UniProtKB-SubCell"/>
</dbReference>
<evidence type="ECO:0000256" key="6">
    <source>
        <dbReference type="ARBA" id="ARBA00023136"/>
    </source>
</evidence>
<proteinExistence type="inferred from homology"/>
<dbReference type="PANTHER" id="PTHR30531:SF6">
    <property type="entry name" value="SECRETION SYSTEM APPARATUS PROTEIN SSAU"/>
    <property type="match status" value="1"/>
</dbReference>
<evidence type="ECO:0000313" key="10">
    <source>
        <dbReference type="Proteomes" id="UP001156701"/>
    </source>
</evidence>
<comment type="similarity">
    <text evidence="2">Belongs to the type III secretion exporter family.</text>
</comment>
<evidence type="ECO:0000256" key="4">
    <source>
        <dbReference type="ARBA" id="ARBA00022692"/>
    </source>
</evidence>
<keyword evidence="4 7" id="KW-0812">Transmembrane</keyword>
<sequence>MSEKTEKPTSKKIKDARKKGQVAKSNEITSGMQLVILLTYFSFEGPELWNALKLMINTNINFINNDSHLAIGQWLNTFSSIVIRFTGGLAGVIILTSVFTIMAQVGPLLATEALTPSFKKLNILSNSKQMFSMQNLFEFVKSIFKTVTLALIFYLLLAQNTNSIQFLPLNPVINGVILCIHLLYWMILTLIGFYIIFGIADFAFQRYNNTKKLMMSIDEIKKEYKNSEGNPELKSKRKAIHREIQSGSLSKNVAKSTVVIKNPTHVAVCLYYKINETPLPKVIEVGFNSRALNIIRFAEKSGVPIVESIDLARALAKKTSVGHYIHPSLFEPVANILRMVMNLSYEKENPKNED</sequence>
<dbReference type="Pfam" id="PF01312">
    <property type="entry name" value="Bac_export_2"/>
    <property type="match status" value="1"/>
</dbReference>
<dbReference type="InterPro" id="IPR006135">
    <property type="entry name" value="T3SS_substrate_exporter"/>
</dbReference>
<dbReference type="RefSeq" id="WP_042848602.1">
    <property type="nucleotide sequence ID" value="NZ_JARRYG010000020.1"/>
</dbReference>
<dbReference type="SUPFAM" id="SSF160544">
    <property type="entry name" value="EscU C-terminal domain-like"/>
    <property type="match status" value="1"/>
</dbReference>
<comment type="subcellular location">
    <subcellularLocation>
        <location evidence="1">Cell membrane</location>
        <topology evidence="1">Multi-pass membrane protein</topology>
    </subcellularLocation>
</comment>
<dbReference type="NCBIfam" id="NF009364">
    <property type="entry name" value="PRK12721.1"/>
    <property type="match status" value="1"/>
</dbReference>
<organism evidence="8 10">
    <name type="scientific">Providencia huashanensis</name>
    <dbReference type="NCBI Taxonomy" id="3037798"/>
    <lineage>
        <taxon>Bacteria</taxon>
        <taxon>Pseudomonadati</taxon>
        <taxon>Pseudomonadota</taxon>
        <taxon>Gammaproteobacteria</taxon>
        <taxon>Enterobacterales</taxon>
        <taxon>Morganellaceae</taxon>
        <taxon>Providencia</taxon>
    </lineage>
</organism>
<reference evidence="9" key="2">
    <citation type="submission" date="2023-07" db="EMBL/GenBank/DDBJ databases">
        <authorList>
            <person name="Yang W."/>
            <person name="Chen J."/>
            <person name="Ji P."/>
            <person name="Hu F."/>
        </authorList>
    </citation>
    <scope>NUCLEOTIDE SEQUENCE</scope>
    <source>
        <strain evidence="9">CRE-138-0111</strain>
    </source>
</reference>
<dbReference type="EMBL" id="JAUQTG010000015">
    <property type="protein sequence ID" value="MDO7858530.1"/>
    <property type="molecule type" value="Genomic_DNA"/>
</dbReference>
<evidence type="ECO:0000313" key="8">
    <source>
        <dbReference type="EMBL" id="MDG4697935.1"/>
    </source>
</evidence>
<dbReference type="AlphaFoldDB" id="A0AA42FRR5"/>
<reference evidence="9" key="3">
    <citation type="journal article" date="2024" name="Int. J. Antimicrob. Agents">
        <title>Identification of a novel Providencia species showing multi-drug-resistant in three patients with hospital-acquired infection.</title>
        <authorList>
            <person name="Yang W."/>
            <person name="Chen J."/>
            <person name="Yang F."/>
            <person name="Ji P."/>
            <person name="Shen S."/>
            <person name="Yin D."/>
            <person name="Hu F."/>
        </authorList>
    </citation>
    <scope>NUCLEOTIDE SEQUENCE</scope>
    <source>
        <strain evidence="9">CRE-138-0111</strain>
    </source>
</reference>
<gene>
    <name evidence="8" type="ORF">P7V44_17030</name>
    <name evidence="9" type="ORF">Q5E86_19735</name>
</gene>
<evidence type="ECO:0000313" key="9">
    <source>
        <dbReference type="EMBL" id="MDO7858530.1"/>
    </source>
</evidence>
<dbReference type="Proteomes" id="UP001176478">
    <property type="component" value="Unassembled WGS sequence"/>
</dbReference>
<keyword evidence="6 7" id="KW-0472">Membrane</keyword>
<reference evidence="8" key="1">
    <citation type="submission" date="2023-03" db="EMBL/GenBank/DDBJ databases">
        <title>a new species belonging to Providencia genus.</title>
        <authorList>
            <person name="Yang W."/>
            <person name="Hu F."/>
            <person name="Shen S."/>
            <person name="Ding L."/>
            <person name="Yin D."/>
        </authorList>
    </citation>
    <scope>NUCLEOTIDE SEQUENCE</scope>
    <source>
        <strain evidence="8">CRE-3FA-0001</strain>
    </source>
</reference>
<dbReference type="EMBL" id="JARRYG010000020">
    <property type="protein sequence ID" value="MDG4697935.1"/>
    <property type="molecule type" value="Genomic_DNA"/>
</dbReference>
<dbReference type="NCBIfam" id="TIGR01404">
    <property type="entry name" value="FlhB_rel_III"/>
    <property type="match status" value="1"/>
</dbReference>
<dbReference type="GO" id="GO:0009306">
    <property type="term" value="P:protein secretion"/>
    <property type="evidence" value="ECO:0007669"/>
    <property type="project" value="InterPro"/>
</dbReference>
<dbReference type="InterPro" id="IPR029025">
    <property type="entry name" value="T3SS_substrate_exporter_C"/>
</dbReference>
<evidence type="ECO:0000256" key="1">
    <source>
        <dbReference type="ARBA" id="ARBA00004651"/>
    </source>
</evidence>
<feature type="transmembrane region" description="Helical" evidence="7">
    <location>
        <begin position="175"/>
        <end position="204"/>
    </location>
</feature>
<dbReference type="Gene3D" id="3.40.1690.10">
    <property type="entry name" value="secretion proteins EscU"/>
    <property type="match status" value="1"/>
</dbReference>
<dbReference type="InterPro" id="IPR006307">
    <property type="entry name" value="BsaZ-like"/>
</dbReference>
<evidence type="ECO:0000256" key="2">
    <source>
        <dbReference type="ARBA" id="ARBA00010690"/>
    </source>
</evidence>
<comment type="caution">
    <text evidence="8">The sequence shown here is derived from an EMBL/GenBank/DDBJ whole genome shotgun (WGS) entry which is preliminary data.</text>
</comment>
<protein>
    <submittedName>
        <fullName evidence="8">EscU/YscU/HrcU family type III secretion system export apparatus switch protein</fullName>
    </submittedName>
</protein>
<dbReference type="PANTHER" id="PTHR30531">
    <property type="entry name" value="FLAGELLAR BIOSYNTHETIC PROTEIN FLHB"/>
    <property type="match status" value="1"/>
</dbReference>
<evidence type="ECO:0000313" key="11">
    <source>
        <dbReference type="Proteomes" id="UP001176478"/>
    </source>
</evidence>
<feature type="transmembrane region" description="Helical" evidence="7">
    <location>
        <begin position="136"/>
        <end position="155"/>
    </location>
</feature>
<keyword evidence="11" id="KW-1185">Reference proteome</keyword>
<keyword evidence="5 7" id="KW-1133">Transmembrane helix</keyword>
<evidence type="ECO:0000256" key="5">
    <source>
        <dbReference type="ARBA" id="ARBA00022989"/>
    </source>
</evidence>
<dbReference type="PRINTS" id="PR00950">
    <property type="entry name" value="TYPE3IMSPROT"/>
</dbReference>